<dbReference type="PANTHER" id="PTHR22706:SF1">
    <property type="entry name" value="ASSEMBLY FACTOR FOR SPINDLE MICROTUBULES"/>
    <property type="match status" value="1"/>
</dbReference>
<sequence length="845" mass="94350">MQKAVASAMLPEAFERAQERLILHELIRLGVARQEDLQLLQKVGGSCLEGHALSAAHAAHLIRECSLREEWRCEREAYLLNSVGSSSWLSCGETMDQMKLVDQFTALQQIEEEQRALLQKLNDQKLTSNSSSRRQTPSHSTRLPPQKPPKTGSSFHPRSANTLSPKVMSQPKSQVKSTVHMSGSLPLIAPSVFYSSLDKNSSPLTPTPYHTAVSPARRPLPTTQHQLVPLQGRRTPPLASSVRPPPRTTEGLHTSLLPPRTANNIKEVEAPHSMQSGVRPTTSLLPQRTANNIKEVEAPHSMQSGVRPTTAPNPQLPSKTLNMYSNVKGHMGLSNVKGHMGLSNSSKLNIMPPRPPSVSSKSSHSAHAGNMVNSVEDKGARFQVLYKLHTTLLQNLEGHKAASGADVATQALKTNIQEAQHIFLQCVAEVALQVDDLRREEGVVAGRKVVLNRCIHWDRMIQLGQLGLTTADVAKLQHLRRSQAARVIQRALRPFLDARRHQRAVEEARLRAREIQMKRRRRAAVVIQKIWRGRAGRMHAARLKQEAVLQQRQARTAALRQQLAAIRIQRCYRAFQKRRRAKMVAAMTSRLNETLSATSVSSANMSESATDKKATMSGQVLRDAHSSNAAEGLSMTGQQLEPSIDSMNARTPFFMILDIRETVRSTTVIQAHVRGWLVRRSTDLWWTKSKADLRERRSGANAWLQHRDRMAQSFELQDQLVDSILLEAQLCQGAIADATRERMEFESSWDAWLGSQLSAAMQQQLPRGWVPHPDPVSGNLGFLNTKTGELHAFHPAVQQLRGHVTHQRDVAEARQIERELNVAAYLDSVHRAGIQEQVRLLRKML</sequence>
<feature type="region of interest" description="Disordered" evidence="5">
    <location>
        <begin position="122"/>
        <end position="178"/>
    </location>
</feature>
<comment type="subcellular location">
    <subcellularLocation>
        <location evidence="1">Cytoplasm</location>
    </subcellularLocation>
</comment>
<evidence type="ECO:0000256" key="2">
    <source>
        <dbReference type="ARBA" id="ARBA00022490"/>
    </source>
</evidence>
<evidence type="ECO:0000256" key="5">
    <source>
        <dbReference type="SAM" id="MobiDB-lite"/>
    </source>
</evidence>
<keyword evidence="4" id="KW-0112">Calmodulin-binding</keyword>
<protein>
    <submittedName>
        <fullName evidence="6">Uncharacterized protein</fullName>
    </submittedName>
</protein>
<keyword evidence="3" id="KW-0677">Repeat</keyword>
<dbReference type="CDD" id="cd23767">
    <property type="entry name" value="IQCD"/>
    <property type="match status" value="1"/>
</dbReference>
<dbReference type="GO" id="GO:0000922">
    <property type="term" value="C:spindle pole"/>
    <property type="evidence" value="ECO:0007669"/>
    <property type="project" value="TreeGrafter"/>
</dbReference>
<evidence type="ECO:0000313" key="7">
    <source>
        <dbReference type="Proteomes" id="UP000232323"/>
    </source>
</evidence>
<feature type="region of interest" description="Disordered" evidence="5">
    <location>
        <begin position="596"/>
        <end position="620"/>
    </location>
</feature>
<evidence type="ECO:0000256" key="4">
    <source>
        <dbReference type="ARBA" id="ARBA00022860"/>
    </source>
</evidence>
<dbReference type="InterPro" id="IPR051185">
    <property type="entry name" value="ASPM"/>
</dbReference>
<organism evidence="6 7">
    <name type="scientific">Chlamydomonas eustigma</name>
    <dbReference type="NCBI Taxonomy" id="1157962"/>
    <lineage>
        <taxon>Eukaryota</taxon>
        <taxon>Viridiplantae</taxon>
        <taxon>Chlorophyta</taxon>
        <taxon>core chlorophytes</taxon>
        <taxon>Chlorophyceae</taxon>
        <taxon>CS clade</taxon>
        <taxon>Chlamydomonadales</taxon>
        <taxon>Chlamydomonadaceae</taxon>
        <taxon>Chlamydomonas</taxon>
    </lineage>
</organism>
<dbReference type="GO" id="GO:0051295">
    <property type="term" value="P:establishment of meiotic spindle localization"/>
    <property type="evidence" value="ECO:0007669"/>
    <property type="project" value="TreeGrafter"/>
</dbReference>
<feature type="compositionally biased region" description="Polar residues" evidence="5">
    <location>
        <begin position="596"/>
        <end position="608"/>
    </location>
</feature>
<dbReference type="GO" id="GO:0005516">
    <property type="term" value="F:calmodulin binding"/>
    <property type="evidence" value="ECO:0007669"/>
    <property type="project" value="UniProtKB-KW"/>
</dbReference>
<dbReference type="GO" id="GO:0005737">
    <property type="term" value="C:cytoplasm"/>
    <property type="evidence" value="ECO:0007669"/>
    <property type="project" value="UniProtKB-SubCell"/>
</dbReference>
<dbReference type="Proteomes" id="UP000232323">
    <property type="component" value="Unassembled WGS sequence"/>
</dbReference>
<dbReference type="InterPro" id="IPR000048">
    <property type="entry name" value="IQ_motif_EF-hand-BS"/>
</dbReference>
<evidence type="ECO:0000256" key="3">
    <source>
        <dbReference type="ARBA" id="ARBA00022737"/>
    </source>
</evidence>
<dbReference type="EMBL" id="BEGY01000076">
    <property type="protein sequence ID" value="GAX82173.1"/>
    <property type="molecule type" value="Genomic_DNA"/>
</dbReference>
<proteinExistence type="predicted"/>
<reference evidence="6 7" key="1">
    <citation type="submission" date="2017-08" db="EMBL/GenBank/DDBJ databases">
        <title>Acidophilic green algal genome provides insights into adaptation to an acidic environment.</title>
        <authorList>
            <person name="Hirooka S."/>
            <person name="Hirose Y."/>
            <person name="Kanesaki Y."/>
            <person name="Higuchi S."/>
            <person name="Fujiwara T."/>
            <person name="Onuma R."/>
            <person name="Era A."/>
            <person name="Ohbayashi R."/>
            <person name="Uzuka A."/>
            <person name="Nozaki H."/>
            <person name="Yoshikawa H."/>
            <person name="Miyagishima S.Y."/>
        </authorList>
    </citation>
    <scope>NUCLEOTIDE SEQUENCE [LARGE SCALE GENOMIC DNA]</scope>
    <source>
        <strain evidence="6 7">NIES-2499</strain>
    </source>
</reference>
<dbReference type="PANTHER" id="PTHR22706">
    <property type="entry name" value="ASSEMBLY FACTOR FOR SPINDLE MICROTUBULES"/>
    <property type="match status" value="1"/>
</dbReference>
<evidence type="ECO:0000313" key="6">
    <source>
        <dbReference type="EMBL" id="GAX82173.1"/>
    </source>
</evidence>
<dbReference type="GO" id="GO:0000278">
    <property type="term" value="P:mitotic cell cycle"/>
    <property type="evidence" value="ECO:0007669"/>
    <property type="project" value="TreeGrafter"/>
</dbReference>
<comment type="caution">
    <text evidence="6">The sequence shown here is derived from an EMBL/GenBank/DDBJ whole genome shotgun (WGS) entry which is preliminary data.</text>
</comment>
<dbReference type="OrthoDB" id="543685at2759"/>
<gene>
    <name evidence="6" type="ORF">CEUSTIGMA_g9601.t1</name>
</gene>
<dbReference type="PROSITE" id="PS50096">
    <property type="entry name" value="IQ"/>
    <property type="match status" value="3"/>
</dbReference>
<dbReference type="AlphaFoldDB" id="A0A250XGJ2"/>
<feature type="compositionally biased region" description="Polar residues" evidence="5">
    <location>
        <begin position="124"/>
        <end position="143"/>
    </location>
</feature>
<accession>A0A250XGJ2</accession>
<dbReference type="SMART" id="SM00015">
    <property type="entry name" value="IQ"/>
    <property type="match status" value="4"/>
</dbReference>
<feature type="compositionally biased region" description="Polar residues" evidence="5">
    <location>
        <begin position="151"/>
        <end position="164"/>
    </location>
</feature>
<evidence type="ECO:0000256" key="1">
    <source>
        <dbReference type="ARBA" id="ARBA00004496"/>
    </source>
</evidence>
<keyword evidence="7" id="KW-1185">Reference proteome</keyword>
<keyword evidence="2" id="KW-0963">Cytoplasm</keyword>
<feature type="region of interest" description="Disordered" evidence="5">
    <location>
        <begin position="234"/>
        <end position="258"/>
    </location>
</feature>
<dbReference type="STRING" id="1157962.A0A250XGJ2"/>
<dbReference type="GO" id="GO:0007051">
    <property type="term" value="P:spindle organization"/>
    <property type="evidence" value="ECO:0007669"/>
    <property type="project" value="TreeGrafter"/>
</dbReference>
<dbReference type="Pfam" id="PF00612">
    <property type="entry name" value="IQ"/>
    <property type="match status" value="2"/>
</dbReference>
<name>A0A250XGJ2_9CHLO</name>